<dbReference type="eggNOG" id="COG1143">
    <property type="taxonomic scope" value="Bacteria"/>
</dbReference>
<dbReference type="AlphaFoldDB" id="B8FNM3"/>
<feature type="domain" description="4Fe-4S ferredoxin-type" evidence="5">
    <location>
        <begin position="318"/>
        <end position="347"/>
    </location>
</feature>
<evidence type="ECO:0000313" key="6">
    <source>
        <dbReference type="EMBL" id="ACL06304.1"/>
    </source>
</evidence>
<dbReference type="InterPro" id="IPR017900">
    <property type="entry name" value="4Fe4S_Fe_S_CS"/>
</dbReference>
<dbReference type="RefSeq" id="WP_015949343.1">
    <property type="nucleotide sequence ID" value="NC_011768.1"/>
</dbReference>
<keyword evidence="4" id="KW-0411">Iron-sulfur</keyword>
<dbReference type="EMBL" id="CP001322">
    <property type="protein sequence ID" value="ACL06304.1"/>
    <property type="molecule type" value="Genomic_DNA"/>
</dbReference>
<reference evidence="6 7" key="1">
    <citation type="journal article" date="2012" name="Environ. Microbiol.">
        <title>The genome sequence of Desulfatibacillum alkenivorans AK-01: a blueprint for anaerobic alkane oxidation.</title>
        <authorList>
            <person name="Callaghan A.V."/>
            <person name="Morris B.E."/>
            <person name="Pereira I.A."/>
            <person name="McInerney M.J."/>
            <person name="Austin R.N."/>
            <person name="Groves J.T."/>
            <person name="Kukor J.J."/>
            <person name="Suflita J.M."/>
            <person name="Young L.Y."/>
            <person name="Zylstra G.J."/>
            <person name="Wawrik B."/>
        </authorList>
    </citation>
    <scope>NUCLEOTIDE SEQUENCE [LARGE SCALE GENOMIC DNA]</scope>
    <source>
        <strain evidence="6 7">AK-01</strain>
    </source>
</reference>
<evidence type="ECO:0000256" key="3">
    <source>
        <dbReference type="ARBA" id="ARBA00023004"/>
    </source>
</evidence>
<keyword evidence="2" id="KW-0479">Metal-binding</keyword>
<dbReference type="InterPro" id="IPR017896">
    <property type="entry name" value="4Fe4S_Fe-S-bd"/>
</dbReference>
<proteinExistence type="predicted"/>
<keyword evidence="7" id="KW-1185">Reference proteome</keyword>
<dbReference type="SUPFAM" id="SSF54862">
    <property type="entry name" value="4Fe-4S ferredoxins"/>
    <property type="match status" value="1"/>
</dbReference>
<organism evidence="6 7">
    <name type="scientific">Desulfatibacillum aliphaticivorans</name>
    <dbReference type="NCBI Taxonomy" id="218208"/>
    <lineage>
        <taxon>Bacteria</taxon>
        <taxon>Pseudomonadati</taxon>
        <taxon>Thermodesulfobacteriota</taxon>
        <taxon>Desulfobacteria</taxon>
        <taxon>Desulfobacterales</taxon>
        <taxon>Desulfatibacillaceae</taxon>
        <taxon>Desulfatibacillum</taxon>
    </lineage>
</organism>
<dbReference type="GO" id="GO:0051539">
    <property type="term" value="F:4 iron, 4 sulfur cluster binding"/>
    <property type="evidence" value="ECO:0007669"/>
    <property type="project" value="UniProtKB-KW"/>
</dbReference>
<sequence>MAGCPVSVLKCQDYSPENLRKTIMQSLENIGFDPQTFHGARVALKPNLLVPAPPEKAVITHHEFFRAAARIVKEYGGDPVLIESPSIHSTDRVIKKTAYAQVVAEEGVEVASVDKTRTLNYAGSRRYKHVDVAEAFFDADIIINLPKFKTHGLTYVTGAVKNMFGAIPGLQKSKMHVKAPAADEFSEFLLDLYGCLLYGFDKPKTFLHLMDGIIVMEGEGPGASGSPARMDAVLASTDAVALDYAATTLSGLDVEKALITMRGFERGFNVTSPEEVQWIGDPKDSFTHKPLRPSRGTILSNMVRWPITSKRFRNLFIDRPVPGQEKCTLCYQCMKICPAGAISKAGSGGKKPTYDYNKCIRCYCCMEVCPEAAIEKGRGRLQWLLRM</sequence>
<dbReference type="GO" id="GO:0046872">
    <property type="term" value="F:metal ion binding"/>
    <property type="evidence" value="ECO:0007669"/>
    <property type="project" value="UniProtKB-KW"/>
</dbReference>
<evidence type="ECO:0000313" key="7">
    <source>
        <dbReference type="Proteomes" id="UP000000739"/>
    </source>
</evidence>
<gene>
    <name evidence="6" type="ordered locus">Dalk_4626</name>
</gene>
<dbReference type="PROSITE" id="PS00198">
    <property type="entry name" value="4FE4S_FER_1"/>
    <property type="match status" value="1"/>
</dbReference>
<protein>
    <recommendedName>
        <fullName evidence="5">4Fe-4S ferredoxin-type domain-containing protein</fullName>
    </recommendedName>
</protein>
<dbReference type="eggNOG" id="COG2006">
    <property type="taxonomic scope" value="Bacteria"/>
</dbReference>
<dbReference type="HOGENOM" id="CLU_058393_1_0_7"/>
<dbReference type="PROSITE" id="PS51379">
    <property type="entry name" value="4FE4S_FER_2"/>
    <property type="match status" value="2"/>
</dbReference>
<dbReference type="Pfam" id="PF12838">
    <property type="entry name" value="Fer4_7"/>
    <property type="match status" value="1"/>
</dbReference>
<dbReference type="Gene3D" id="3.30.70.20">
    <property type="match status" value="1"/>
</dbReference>
<dbReference type="InterPro" id="IPR050157">
    <property type="entry name" value="PSI_iron-sulfur_center"/>
</dbReference>
<dbReference type="PANTHER" id="PTHR24960">
    <property type="entry name" value="PHOTOSYSTEM I IRON-SULFUR CENTER-RELATED"/>
    <property type="match status" value="1"/>
</dbReference>
<name>B8FNM3_DESAL</name>
<keyword evidence="1" id="KW-0004">4Fe-4S</keyword>
<dbReference type="KEGG" id="dal:Dalk_4626"/>
<evidence type="ECO:0000256" key="2">
    <source>
        <dbReference type="ARBA" id="ARBA00022723"/>
    </source>
</evidence>
<dbReference type="InterPro" id="IPR007160">
    <property type="entry name" value="DUF362"/>
</dbReference>
<keyword evidence="3" id="KW-0408">Iron</keyword>
<evidence type="ECO:0000256" key="1">
    <source>
        <dbReference type="ARBA" id="ARBA00022485"/>
    </source>
</evidence>
<dbReference type="Pfam" id="PF04015">
    <property type="entry name" value="DUF362"/>
    <property type="match status" value="1"/>
</dbReference>
<accession>B8FNM3</accession>
<evidence type="ECO:0000256" key="4">
    <source>
        <dbReference type="ARBA" id="ARBA00023014"/>
    </source>
</evidence>
<dbReference type="PANTHER" id="PTHR24960:SF76">
    <property type="entry name" value="4FE-4S FERREDOXIN-TYPE DOMAIN-CONTAINING PROTEIN"/>
    <property type="match status" value="1"/>
</dbReference>
<evidence type="ECO:0000259" key="5">
    <source>
        <dbReference type="PROSITE" id="PS51379"/>
    </source>
</evidence>
<feature type="domain" description="4Fe-4S ferredoxin-type" evidence="5">
    <location>
        <begin position="350"/>
        <end position="379"/>
    </location>
</feature>
<dbReference type="Proteomes" id="UP000000739">
    <property type="component" value="Chromosome"/>
</dbReference>